<evidence type="ECO:0008006" key="5">
    <source>
        <dbReference type="Google" id="ProtNLM"/>
    </source>
</evidence>
<evidence type="ECO:0000313" key="3">
    <source>
        <dbReference type="EMBL" id="MFF3671543.1"/>
    </source>
</evidence>
<feature type="signal peptide" evidence="2">
    <location>
        <begin position="1"/>
        <end position="25"/>
    </location>
</feature>
<accession>A0ABW6T4Y4</accession>
<reference evidence="3 4" key="1">
    <citation type="submission" date="2024-10" db="EMBL/GenBank/DDBJ databases">
        <title>The Natural Products Discovery Center: Release of the First 8490 Sequenced Strains for Exploring Actinobacteria Biosynthetic Diversity.</title>
        <authorList>
            <person name="Kalkreuter E."/>
            <person name="Kautsar S.A."/>
            <person name="Yang D."/>
            <person name="Bader C.D."/>
            <person name="Teijaro C.N."/>
            <person name="Fluegel L."/>
            <person name="Davis C.M."/>
            <person name="Simpson J.R."/>
            <person name="Lauterbach L."/>
            <person name="Steele A.D."/>
            <person name="Gui C."/>
            <person name="Meng S."/>
            <person name="Li G."/>
            <person name="Viehrig K."/>
            <person name="Ye F."/>
            <person name="Su P."/>
            <person name="Kiefer A.F."/>
            <person name="Nichols A."/>
            <person name="Cepeda A.J."/>
            <person name="Yan W."/>
            <person name="Fan B."/>
            <person name="Jiang Y."/>
            <person name="Adhikari A."/>
            <person name="Zheng C.-J."/>
            <person name="Schuster L."/>
            <person name="Cowan T.M."/>
            <person name="Smanski M.J."/>
            <person name="Chevrette M.G."/>
            <person name="De Carvalho L.P.S."/>
            <person name="Shen B."/>
        </authorList>
    </citation>
    <scope>NUCLEOTIDE SEQUENCE [LARGE SCALE GENOMIC DNA]</scope>
    <source>
        <strain evidence="3 4">NPDC002173</strain>
    </source>
</reference>
<evidence type="ECO:0000256" key="1">
    <source>
        <dbReference type="SAM" id="Phobius"/>
    </source>
</evidence>
<feature type="transmembrane region" description="Helical" evidence="1">
    <location>
        <begin position="199"/>
        <end position="221"/>
    </location>
</feature>
<dbReference type="Gene3D" id="2.40.50.120">
    <property type="match status" value="1"/>
</dbReference>
<sequence length="227" mass="23267">MTHRLLAVLLLIIGTVAFTPSTACACSCALRPPSELMKGSATVFTGTVTAARRAGGGDPLGPPPPFVFTFRADQIYKGTPSATYEVATNADSAACGVDFTIGSRYLVFASAGKSGLFDTDPGVPLYTSLCSGNVMVRPGTGPLRPRDGIVRDENGQGGARLDKALLTALGTPTRAPAATADPSPVTVTPGTLKDGRSPVGIYTGAAGAGTAALAFVGWRLLRRRPRT</sequence>
<dbReference type="EMBL" id="JBIASD010000049">
    <property type="protein sequence ID" value="MFF3671543.1"/>
    <property type="molecule type" value="Genomic_DNA"/>
</dbReference>
<keyword evidence="1" id="KW-0472">Membrane</keyword>
<organism evidence="3 4">
    <name type="scientific">Microtetraspora malaysiensis</name>
    <dbReference type="NCBI Taxonomy" id="161358"/>
    <lineage>
        <taxon>Bacteria</taxon>
        <taxon>Bacillati</taxon>
        <taxon>Actinomycetota</taxon>
        <taxon>Actinomycetes</taxon>
        <taxon>Streptosporangiales</taxon>
        <taxon>Streptosporangiaceae</taxon>
        <taxon>Microtetraspora</taxon>
    </lineage>
</organism>
<keyword evidence="1" id="KW-0812">Transmembrane</keyword>
<dbReference type="RefSeq" id="WP_387417718.1">
    <property type="nucleotide sequence ID" value="NZ_JBIASD010000049.1"/>
</dbReference>
<dbReference type="Proteomes" id="UP001602013">
    <property type="component" value="Unassembled WGS sequence"/>
</dbReference>
<evidence type="ECO:0000313" key="4">
    <source>
        <dbReference type="Proteomes" id="UP001602013"/>
    </source>
</evidence>
<gene>
    <name evidence="3" type="ORF">ACFYXI_38765</name>
</gene>
<proteinExistence type="predicted"/>
<dbReference type="InterPro" id="IPR008993">
    <property type="entry name" value="TIMP-like_OB-fold"/>
</dbReference>
<comment type="caution">
    <text evidence="3">The sequence shown here is derived from an EMBL/GenBank/DDBJ whole genome shotgun (WGS) entry which is preliminary data.</text>
</comment>
<dbReference type="PROSITE" id="PS51257">
    <property type="entry name" value="PROKAR_LIPOPROTEIN"/>
    <property type="match status" value="1"/>
</dbReference>
<name>A0ABW6T4Y4_9ACTN</name>
<dbReference type="SUPFAM" id="SSF50242">
    <property type="entry name" value="TIMP-like"/>
    <property type="match status" value="1"/>
</dbReference>
<keyword evidence="2" id="KW-0732">Signal</keyword>
<protein>
    <recommendedName>
        <fullName evidence="5">Tissue inhibitor of metalloproteinase</fullName>
    </recommendedName>
</protein>
<keyword evidence="1" id="KW-1133">Transmembrane helix</keyword>
<keyword evidence="4" id="KW-1185">Reference proteome</keyword>
<feature type="chain" id="PRO_5046992004" description="Tissue inhibitor of metalloproteinase" evidence="2">
    <location>
        <begin position="26"/>
        <end position="227"/>
    </location>
</feature>
<evidence type="ECO:0000256" key="2">
    <source>
        <dbReference type="SAM" id="SignalP"/>
    </source>
</evidence>